<feature type="domain" description="Major facilitator superfamily (MFS) profile" evidence="8">
    <location>
        <begin position="234"/>
        <end position="420"/>
    </location>
</feature>
<evidence type="ECO:0000256" key="3">
    <source>
        <dbReference type="ARBA" id="ARBA00022475"/>
    </source>
</evidence>
<dbReference type="InterPro" id="IPR011701">
    <property type="entry name" value="MFS"/>
</dbReference>
<dbReference type="EMBL" id="RDSM01000001">
    <property type="protein sequence ID" value="RXH57713.1"/>
    <property type="molecule type" value="Genomic_DNA"/>
</dbReference>
<evidence type="ECO:0000256" key="1">
    <source>
        <dbReference type="ARBA" id="ARBA00004651"/>
    </source>
</evidence>
<dbReference type="SUPFAM" id="SSF103473">
    <property type="entry name" value="MFS general substrate transporter"/>
    <property type="match status" value="1"/>
</dbReference>
<dbReference type="PANTHER" id="PTHR43266:SF2">
    <property type="entry name" value="MAJOR FACILITATOR SUPERFAMILY (MFS) PROFILE DOMAIN-CONTAINING PROTEIN"/>
    <property type="match status" value="1"/>
</dbReference>
<proteinExistence type="predicted"/>
<feature type="transmembrane region" description="Helical" evidence="7">
    <location>
        <begin position="157"/>
        <end position="174"/>
    </location>
</feature>
<evidence type="ECO:0000256" key="6">
    <source>
        <dbReference type="ARBA" id="ARBA00023136"/>
    </source>
</evidence>
<reference evidence="10" key="2">
    <citation type="submission" date="2019-02" db="EMBL/GenBank/DDBJ databases">
        <title>Granulicella sibirica sp. nov., a psychrotolerant acidobacterium isolated from an organic soil layer in forested tundra, West Siberia.</title>
        <authorList>
            <person name="Oshkin I.Y."/>
            <person name="Kulichevskaya I.S."/>
            <person name="Rijpstra W.I.C."/>
            <person name="Sinninghe Damste J.S."/>
            <person name="Rakitin A.L."/>
            <person name="Ravin N.V."/>
            <person name="Dedysh S.N."/>
        </authorList>
    </citation>
    <scope>NUCLEOTIDE SEQUENCE [LARGE SCALE GENOMIC DNA]</scope>
    <source>
        <strain evidence="10">AF10</strain>
    </source>
</reference>
<dbReference type="Proteomes" id="UP000289437">
    <property type="component" value="Unassembled WGS sequence"/>
</dbReference>
<evidence type="ECO:0000313" key="10">
    <source>
        <dbReference type="Proteomes" id="UP000289437"/>
    </source>
</evidence>
<comment type="subcellular location">
    <subcellularLocation>
        <location evidence="1">Cell membrane</location>
        <topology evidence="1">Multi-pass membrane protein</topology>
    </subcellularLocation>
</comment>
<dbReference type="AlphaFoldDB" id="A0A4Q0T289"/>
<evidence type="ECO:0000259" key="8">
    <source>
        <dbReference type="PROSITE" id="PS50850"/>
    </source>
</evidence>
<sequence>MATAPTSPAPEPLSMGAVLRIPAMRRLWYAQIVSTFGDFLALFAVIGIMTFKLAATPQQVIGVQIAYLVPIAILGIVAGVFVDRWPLKPTMVASDLIRAALVLLLLFATRVSHYYAVLAAISVVSSFFGPAQGVALRSIVPFHGLRSANALMQQVMFVMRIAGPFVAAMLVSAFGAKSCYYADAVSFVASGCLIASVAFGKLTAPVTPATPAAASEATGVTRIWLDMKQGFDFIIHHAALLFTLLALSSGMFVLGCFGPLIAVYVRDSLHASTRTFGFASSAIGIGMLCGINGLTVFARKVKNTYLVYAGLSGIAAGLVLLTLVTRFWTTIAGDFAIGLSVSGIIIPAQTLIQQETPPPLMGRVGSTVMSFIFGAQILGLIVSSVLAERIGVRHVFAVCAALLAVLVVVGRLWMEPRESA</sequence>
<feature type="transmembrane region" description="Helical" evidence="7">
    <location>
        <begin position="238"/>
        <end position="264"/>
    </location>
</feature>
<keyword evidence="2" id="KW-0813">Transport</keyword>
<evidence type="ECO:0000313" key="9">
    <source>
        <dbReference type="EMBL" id="RXH57713.1"/>
    </source>
</evidence>
<protein>
    <submittedName>
        <fullName evidence="9">Major facilitator superfamily (MFS) transporter</fullName>
    </submittedName>
</protein>
<dbReference type="InterPro" id="IPR036259">
    <property type="entry name" value="MFS_trans_sf"/>
</dbReference>
<dbReference type="PANTHER" id="PTHR43266">
    <property type="entry name" value="MACROLIDE-EFFLUX PROTEIN"/>
    <property type="match status" value="1"/>
</dbReference>
<feature type="transmembrane region" description="Helical" evidence="7">
    <location>
        <begin position="364"/>
        <end position="386"/>
    </location>
</feature>
<evidence type="ECO:0000256" key="5">
    <source>
        <dbReference type="ARBA" id="ARBA00022989"/>
    </source>
</evidence>
<name>A0A4Q0T289_9BACT</name>
<feature type="transmembrane region" description="Helical" evidence="7">
    <location>
        <begin position="276"/>
        <end position="298"/>
    </location>
</feature>
<feature type="transmembrane region" description="Helical" evidence="7">
    <location>
        <begin position="114"/>
        <end position="136"/>
    </location>
</feature>
<feature type="transmembrane region" description="Helical" evidence="7">
    <location>
        <begin position="392"/>
        <end position="414"/>
    </location>
</feature>
<dbReference type="Pfam" id="PF07690">
    <property type="entry name" value="MFS_1"/>
    <property type="match status" value="1"/>
</dbReference>
<feature type="transmembrane region" description="Helical" evidence="7">
    <location>
        <begin position="27"/>
        <end position="49"/>
    </location>
</feature>
<feature type="transmembrane region" description="Helical" evidence="7">
    <location>
        <begin position="61"/>
        <end position="82"/>
    </location>
</feature>
<organism evidence="9 10">
    <name type="scientific">Granulicella sibirica</name>
    <dbReference type="NCBI Taxonomy" id="2479048"/>
    <lineage>
        <taxon>Bacteria</taxon>
        <taxon>Pseudomonadati</taxon>
        <taxon>Acidobacteriota</taxon>
        <taxon>Terriglobia</taxon>
        <taxon>Terriglobales</taxon>
        <taxon>Acidobacteriaceae</taxon>
        <taxon>Granulicella</taxon>
    </lineage>
</organism>
<dbReference type="RefSeq" id="WP_128911841.1">
    <property type="nucleotide sequence ID" value="NZ_RDSM01000001.1"/>
</dbReference>
<dbReference type="InterPro" id="IPR020846">
    <property type="entry name" value="MFS_dom"/>
</dbReference>
<feature type="transmembrane region" description="Helical" evidence="7">
    <location>
        <begin position="305"/>
        <end position="329"/>
    </location>
</feature>
<reference evidence="9 10" key="1">
    <citation type="submission" date="2018-11" db="EMBL/GenBank/DDBJ databases">
        <authorList>
            <person name="Mardanov A.V."/>
            <person name="Ravin N.V."/>
            <person name="Dedysh S.N."/>
        </authorList>
    </citation>
    <scope>NUCLEOTIDE SEQUENCE [LARGE SCALE GENOMIC DNA]</scope>
    <source>
        <strain evidence="9 10">AF10</strain>
    </source>
</reference>
<evidence type="ECO:0000256" key="2">
    <source>
        <dbReference type="ARBA" id="ARBA00022448"/>
    </source>
</evidence>
<dbReference type="GO" id="GO:0022857">
    <property type="term" value="F:transmembrane transporter activity"/>
    <property type="evidence" value="ECO:0007669"/>
    <property type="project" value="InterPro"/>
</dbReference>
<dbReference type="CDD" id="cd06173">
    <property type="entry name" value="MFS_MefA_like"/>
    <property type="match status" value="1"/>
</dbReference>
<dbReference type="GO" id="GO:0005886">
    <property type="term" value="C:plasma membrane"/>
    <property type="evidence" value="ECO:0007669"/>
    <property type="project" value="UniProtKB-SubCell"/>
</dbReference>
<comment type="caution">
    <text evidence="9">The sequence shown here is derived from an EMBL/GenBank/DDBJ whole genome shotgun (WGS) entry which is preliminary data.</text>
</comment>
<evidence type="ECO:0000256" key="4">
    <source>
        <dbReference type="ARBA" id="ARBA00022692"/>
    </source>
</evidence>
<gene>
    <name evidence="9" type="ORF">GRAN_1023</name>
</gene>
<keyword evidence="5 7" id="KW-1133">Transmembrane helix</keyword>
<evidence type="ECO:0000256" key="7">
    <source>
        <dbReference type="SAM" id="Phobius"/>
    </source>
</evidence>
<accession>A0A4Q0T289</accession>
<dbReference type="OrthoDB" id="9775268at2"/>
<keyword evidence="10" id="KW-1185">Reference proteome</keyword>
<keyword evidence="6 7" id="KW-0472">Membrane</keyword>
<dbReference type="PROSITE" id="PS50850">
    <property type="entry name" value="MFS"/>
    <property type="match status" value="1"/>
</dbReference>
<dbReference type="Gene3D" id="1.20.1250.20">
    <property type="entry name" value="MFS general substrate transporter like domains"/>
    <property type="match status" value="1"/>
</dbReference>
<keyword evidence="3" id="KW-1003">Cell membrane</keyword>
<keyword evidence="4 7" id="KW-0812">Transmembrane</keyword>